<evidence type="ECO:0000313" key="1">
    <source>
        <dbReference type="EMBL" id="KAL2539966.1"/>
    </source>
</evidence>
<evidence type="ECO:0000313" key="2">
    <source>
        <dbReference type="EMBL" id="KAL2539970.1"/>
    </source>
</evidence>
<organism evidence="1 3">
    <name type="scientific">Abeliophyllum distichum</name>
    <dbReference type="NCBI Taxonomy" id="126358"/>
    <lineage>
        <taxon>Eukaryota</taxon>
        <taxon>Viridiplantae</taxon>
        <taxon>Streptophyta</taxon>
        <taxon>Embryophyta</taxon>
        <taxon>Tracheophyta</taxon>
        <taxon>Spermatophyta</taxon>
        <taxon>Magnoliopsida</taxon>
        <taxon>eudicotyledons</taxon>
        <taxon>Gunneridae</taxon>
        <taxon>Pentapetalae</taxon>
        <taxon>asterids</taxon>
        <taxon>lamiids</taxon>
        <taxon>Lamiales</taxon>
        <taxon>Oleaceae</taxon>
        <taxon>Forsythieae</taxon>
        <taxon>Abeliophyllum</taxon>
    </lineage>
</organism>
<keyword evidence="3" id="KW-1185">Reference proteome</keyword>
<sequence>MSHFSSSQKWMAKSNSEMIIGHGGCDYTPKFMQIKQDEKFFSRDNSREEASFKVLYYSAAAGAVPFMWESQPGTPKQSFSDAPLPPLKPPPSYQFGPQMKSMHKLLKSNVFHFHSIFGSKKKNISPSFSSFSPSSSSCSSSYSLPSTPINRPFTRQPSRSALHFGLDEDKTREEAANSPTSTLGFCTRGGSSKRFRGYSRMKSVKKTFLSIIGPW</sequence>
<reference evidence="3" key="1">
    <citation type="submission" date="2024-07" db="EMBL/GenBank/DDBJ databases">
        <title>Two chromosome-level genome assemblies of Korean endemic species Abeliophyllum distichum and Forsythia ovata (Oleaceae).</title>
        <authorList>
            <person name="Jang H."/>
        </authorList>
    </citation>
    <scope>NUCLEOTIDE SEQUENCE [LARGE SCALE GENOMIC DNA]</scope>
</reference>
<reference evidence="1" key="2">
    <citation type="submission" date="2024-07" db="EMBL/GenBank/DDBJ databases">
        <title>Two chromosome-level genome assemblies of Korean endemic species Abeliophyllum distichum and Forsythia ovata (Oleaceae).</title>
        <authorList>
            <person name="Mun J.H."/>
        </authorList>
    </citation>
    <scope>NUCLEOTIDE SEQUENCE</scope>
    <source>
        <strain evidence="1">KNKB198505000391</strain>
        <tissue evidence="1">Leaf</tissue>
    </source>
</reference>
<proteinExistence type="predicted"/>
<dbReference type="AlphaFoldDB" id="A0ABD1VRH6"/>
<protein>
    <submittedName>
        <fullName evidence="1">Uncharacterized protein</fullName>
    </submittedName>
</protein>
<comment type="caution">
    <text evidence="1">The sequence shown here is derived from an EMBL/GenBank/DDBJ whole genome shotgun (WGS) entry which is preliminary data.</text>
</comment>
<name>A0ABD1VRH6_9LAMI</name>
<dbReference type="PANTHER" id="PTHR33257">
    <property type="entry name" value="OS05G0165500 PROTEIN"/>
    <property type="match status" value="1"/>
</dbReference>
<gene>
    <name evidence="1" type="ORF">Adt_00944</name>
    <name evidence="2" type="ORF">Adt_00948</name>
</gene>
<accession>A0ABD1VRH6</accession>
<dbReference type="Proteomes" id="UP001604336">
    <property type="component" value="Unassembled WGS sequence"/>
</dbReference>
<evidence type="ECO:0000313" key="3">
    <source>
        <dbReference type="Proteomes" id="UP001604336"/>
    </source>
</evidence>
<dbReference type="EMBL" id="JBFOLK010000001">
    <property type="protein sequence ID" value="KAL2539966.1"/>
    <property type="molecule type" value="Genomic_DNA"/>
</dbReference>
<dbReference type="EMBL" id="JBFOLK010000001">
    <property type="protein sequence ID" value="KAL2539970.1"/>
    <property type="molecule type" value="Genomic_DNA"/>
</dbReference>
<dbReference type="PANTHER" id="PTHR33257:SF4">
    <property type="entry name" value="EXPRESSED PROTEIN"/>
    <property type="match status" value="1"/>
</dbReference>